<dbReference type="Gene3D" id="2.80.10.50">
    <property type="match status" value="1"/>
</dbReference>
<protein>
    <submittedName>
        <fullName evidence="2">Putative 13.1 kDa salivary protein</fullName>
    </submittedName>
</protein>
<sequence length="158" mass="18020">MKSLLLLLVVLTLSSVALAQVPTGCVHLKNRYVSKFLGTANNHDADRRNVAYDSAAQKWTFTKEGDWYKIKHKDLGEELIESVQNYNGNYIFTWIPKSVVNDGGAEWKIYGSGRAGQYYIKNKKLNHCVFADEWSHRVKALGGCSEWNYEWEIIPVSC</sequence>
<accession>B8RIU4</accession>
<dbReference type="AlphaFoldDB" id="B8RIU4"/>
<feature type="chain" id="PRO_5002880104" evidence="1">
    <location>
        <begin position="20"/>
        <end position="158"/>
    </location>
</feature>
<proteinExistence type="evidence at transcript level"/>
<evidence type="ECO:0000256" key="1">
    <source>
        <dbReference type="SAM" id="SignalP"/>
    </source>
</evidence>
<evidence type="ECO:0000313" key="2">
    <source>
        <dbReference type="EMBL" id="ACJ64242.1"/>
    </source>
</evidence>
<dbReference type="EMBL" id="EZ000368">
    <property type="protein sequence ID" value="ACJ64242.1"/>
    <property type="molecule type" value="mRNA"/>
</dbReference>
<reference evidence="2" key="1">
    <citation type="submission" date="2008-11" db="EMBL/GenBank/DDBJ databases">
        <title>The salivary gland transcriptome of the West Nile mosquito vector, Culex tarsalis, with characterization of protein family possibly acquired by horizontal transfer.</title>
        <authorList>
            <person name="Calvo E."/>
            <person name="Sanchez-Vargas I."/>
            <person name="Favreau A.J."/>
            <person name="Barbian K.D."/>
            <person name="Pham V.M."/>
            <person name="Olson K.E."/>
            <person name="Ribeiro J.M.C."/>
        </authorList>
    </citation>
    <scope>NUCLEOTIDE SEQUENCE</scope>
    <source>
        <tissue evidence="2">Salivary glands</tissue>
    </source>
</reference>
<name>B8RIU4_CULTA</name>
<feature type="signal peptide" evidence="1">
    <location>
        <begin position="1"/>
        <end position="19"/>
    </location>
</feature>
<dbReference type="InterPro" id="IPR035992">
    <property type="entry name" value="Ricin_B-like_lectins"/>
</dbReference>
<keyword evidence="1" id="KW-0732">Signal</keyword>
<organism evidence="2">
    <name type="scientific">Culex tarsalis</name>
    <name type="common">Encephalitis mosquito</name>
    <dbReference type="NCBI Taxonomy" id="7177"/>
    <lineage>
        <taxon>Eukaryota</taxon>
        <taxon>Metazoa</taxon>
        <taxon>Ecdysozoa</taxon>
        <taxon>Arthropoda</taxon>
        <taxon>Hexapoda</taxon>
        <taxon>Insecta</taxon>
        <taxon>Pterygota</taxon>
        <taxon>Neoptera</taxon>
        <taxon>Endopterygota</taxon>
        <taxon>Diptera</taxon>
        <taxon>Nematocera</taxon>
        <taxon>Culicoidea</taxon>
        <taxon>Culicidae</taxon>
        <taxon>Culicinae</taxon>
        <taxon>Culicini</taxon>
        <taxon>Culex</taxon>
        <taxon>Culex</taxon>
    </lineage>
</organism>
<dbReference type="SUPFAM" id="SSF50370">
    <property type="entry name" value="Ricin B-like lectins"/>
    <property type="match status" value="1"/>
</dbReference>